<dbReference type="AlphaFoldDB" id="A0A418QJA3"/>
<gene>
    <name evidence="1" type="primary">tcmP</name>
    <name evidence="1" type="ORF">D0T11_20745</name>
</gene>
<dbReference type="OrthoDB" id="275124at2"/>
<proteinExistence type="predicted"/>
<comment type="caution">
    <text evidence="1">The sequence shown here is derived from an EMBL/GenBank/DDBJ whole genome shotgun (WGS) entry which is preliminary data.</text>
</comment>
<evidence type="ECO:0000313" key="2">
    <source>
        <dbReference type="Proteomes" id="UP000284250"/>
    </source>
</evidence>
<sequence>MNRAPEITAQAFFKIAQPHSVLKADIVSKYVIAWANIIIRGKLHFKKEARAYVVDLFSGCGQYEDGTKSTPIKIIDEALKADHLRENLILRFNDNQVEMIERLQGHVAAIPGVTSFKNKIGYSTYDAESPEVLSWFTKNNQGPRLPMVVFIDPFGYKEISRELLRSMIQIPQSDILFFFNYRRVNAALGNEQFESNMNKIFGPERVQRIKTELATARPAERSEIIIRHLDESLREIGANFVVPFVVVQEDEEHISHYIVGITKHEKGFELMKKVLKQHTTIGPRSRAKFGHDLASVERDKQHSMFDALPDPIGELAAQVYQAYTGRIITFGQLYKQHHPTAHYTESEYKQAVRRLLLDKRAYALDEETKPSRKTIKGEQAVPEHLSIRFM</sequence>
<dbReference type="EMBL" id="QYCN01000062">
    <property type="protein sequence ID" value="RIY05222.1"/>
    <property type="molecule type" value="Genomic_DNA"/>
</dbReference>
<dbReference type="Proteomes" id="UP000284250">
    <property type="component" value="Unassembled WGS sequence"/>
</dbReference>
<protein>
    <submittedName>
        <fullName evidence="1">Three-Cys-motif partner protein TcmP</fullName>
    </submittedName>
</protein>
<dbReference type="RefSeq" id="WP_119657731.1">
    <property type="nucleotide sequence ID" value="NZ_JBHUOI010000095.1"/>
</dbReference>
<dbReference type="NCBIfam" id="TIGR04474">
    <property type="entry name" value="tcm_partner"/>
    <property type="match status" value="1"/>
</dbReference>
<reference evidence="1 2" key="1">
    <citation type="submission" date="2019-01" db="EMBL/GenBank/DDBJ databases">
        <title>Hymenobacter humicola sp. nov., isolated from soils in Antarctica.</title>
        <authorList>
            <person name="Sedlacek I."/>
            <person name="Holochova P."/>
            <person name="Kralova S."/>
            <person name="Pantucek R."/>
            <person name="Stankova E."/>
            <person name="Vrbovska V."/>
            <person name="Kristofova L."/>
            <person name="Svec P."/>
            <person name="Busse H.-J."/>
        </authorList>
    </citation>
    <scope>NUCLEOTIDE SEQUENCE [LARGE SCALE GENOMIC DNA]</scope>
    <source>
        <strain evidence="1 2">CCM 8852</strain>
    </source>
</reference>
<name>A0A418QJA3_9BACT</name>
<organism evidence="1 2">
    <name type="scientific">Hymenobacter rubripertinctus</name>
    <dbReference type="NCBI Taxonomy" id="2029981"/>
    <lineage>
        <taxon>Bacteria</taxon>
        <taxon>Pseudomonadati</taxon>
        <taxon>Bacteroidota</taxon>
        <taxon>Cytophagia</taxon>
        <taxon>Cytophagales</taxon>
        <taxon>Hymenobacteraceae</taxon>
        <taxon>Hymenobacter</taxon>
    </lineage>
</organism>
<keyword evidence="2" id="KW-1185">Reference proteome</keyword>
<accession>A0A418QJA3</accession>
<dbReference type="InterPro" id="IPR031009">
    <property type="entry name" value="Tcm_partner"/>
</dbReference>
<evidence type="ECO:0000313" key="1">
    <source>
        <dbReference type="EMBL" id="RIY05222.1"/>
    </source>
</evidence>